<gene>
    <name evidence="1" type="ORF">I6I88_05445</name>
</gene>
<dbReference type="RefSeq" id="WP_002991558.1">
    <property type="nucleotide sequence ID" value="NZ_CP068108.1"/>
</dbReference>
<dbReference type="Proteomes" id="UP000596202">
    <property type="component" value="Chromosome"/>
</dbReference>
<dbReference type="GeneID" id="93527087"/>
<dbReference type="OrthoDB" id="7173027at2"/>
<name>A0A9Q6Z5A9_MYROD</name>
<evidence type="ECO:0000313" key="2">
    <source>
        <dbReference type="Proteomes" id="UP000596202"/>
    </source>
</evidence>
<protein>
    <submittedName>
        <fullName evidence="1">Uncharacterized protein</fullName>
    </submittedName>
</protein>
<reference evidence="1 2" key="1">
    <citation type="submission" date="2021-01" db="EMBL/GenBank/DDBJ databases">
        <title>FDA dAtabase for Regulatory Grade micrObial Sequences (FDA-ARGOS): Supporting development and validation of Infectious Disease Dx tests.</title>
        <authorList>
            <person name="Sproer C."/>
            <person name="Gronow S."/>
            <person name="Severitt S."/>
            <person name="Schroder I."/>
            <person name="Tallon L."/>
            <person name="Sadzewicz L."/>
            <person name="Zhao X."/>
            <person name="Boylan J."/>
            <person name="Ott S."/>
            <person name="Bowen H."/>
            <person name="Vavikolanu K."/>
            <person name="Mehta A."/>
            <person name="Aluvathingal J."/>
            <person name="Nadendla S."/>
            <person name="Lowell S."/>
            <person name="Myers T."/>
            <person name="Yan Y."/>
            <person name="Sichtig H."/>
        </authorList>
    </citation>
    <scope>NUCLEOTIDE SEQUENCE [LARGE SCALE GENOMIC DNA]</scope>
    <source>
        <strain evidence="1 2">FDAARGOS_1131</strain>
    </source>
</reference>
<sequence length="180" mass="20822">MNVQTKYLEKIKAEKIFIDIYTDCFEESLYGFLVDFNDEFILLEKFTDLGQVDGISILKRENISRIRWAGNEIETASNFAHQEKKLKNIGDLKIDTISCILKTVQRTFGYVNISIQHVDNKACFIGEIEDMDEETVVMNEYGTYLSLDRKMLLLAMEDITKIEAGGHYEENLNKLFHKGS</sequence>
<dbReference type="EMBL" id="CP068108">
    <property type="protein sequence ID" value="QQU01196.1"/>
    <property type="molecule type" value="Genomic_DNA"/>
</dbReference>
<evidence type="ECO:0000313" key="1">
    <source>
        <dbReference type="EMBL" id="QQU01196.1"/>
    </source>
</evidence>
<proteinExistence type="predicted"/>
<dbReference type="AlphaFoldDB" id="A0A9Q6Z5A9"/>
<accession>A0A9Q6Z5A9</accession>
<organism evidence="1 2">
    <name type="scientific">Myroides odoratus</name>
    <name type="common">Flavobacterium odoratum</name>
    <dbReference type="NCBI Taxonomy" id="256"/>
    <lineage>
        <taxon>Bacteria</taxon>
        <taxon>Pseudomonadati</taxon>
        <taxon>Bacteroidota</taxon>
        <taxon>Flavobacteriia</taxon>
        <taxon>Flavobacteriales</taxon>
        <taxon>Flavobacteriaceae</taxon>
        <taxon>Myroides</taxon>
    </lineage>
</organism>